<keyword evidence="3" id="KW-0812">Transmembrane</keyword>
<name>A0A813RL62_9BILA</name>
<dbReference type="GO" id="GO:0006487">
    <property type="term" value="P:protein N-linked glycosylation"/>
    <property type="evidence" value="ECO:0007669"/>
    <property type="project" value="TreeGrafter"/>
</dbReference>
<dbReference type="GO" id="GO:0005794">
    <property type="term" value="C:Golgi apparatus"/>
    <property type="evidence" value="ECO:0007669"/>
    <property type="project" value="TreeGrafter"/>
</dbReference>
<dbReference type="InterPro" id="IPR029044">
    <property type="entry name" value="Nucleotide-diphossugar_trans"/>
</dbReference>
<proteinExistence type="inferred from homology"/>
<feature type="transmembrane region" description="Helical" evidence="3">
    <location>
        <begin position="220"/>
        <end position="239"/>
    </location>
</feature>
<keyword evidence="3" id="KW-0472">Membrane</keyword>
<keyword evidence="6" id="KW-1185">Reference proteome</keyword>
<dbReference type="PANTHER" id="PTHR31121">
    <property type="entry name" value="ALPHA-1,2 MANNOSYLTRANSFERASE KTR1"/>
    <property type="match status" value="1"/>
</dbReference>
<feature type="transmembrane region" description="Helical" evidence="3">
    <location>
        <begin position="259"/>
        <end position="277"/>
    </location>
</feature>
<dbReference type="PANTHER" id="PTHR31121:SF6">
    <property type="entry name" value="ALPHA-1,2 MANNOSYLTRANSFERASE KTR1"/>
    <property type="match status" value="1"/>
</dbReference>
<evidence type="ECO:0000313" key="4">
    <source>
        <dbReference type="EMBL" id="CAF0786240.1"/>
    </source>
</evidence>
<dbReference type="Gene3D" id="3.90.550.10">
    <property type="entry name" value="Spore Coat Polysaccharide Biosynthesis Protein SpsA, Chain A"/>
    <property type="match status" value="1"/>
</dbReference>
<accession>A0A813RL62</accession>
<dbReference type="SUPFAM" id="SSF53448">
    <property type="entry name" value="Nucleotide-diphospho-sugar transferases"/>
    <property type="match status" value="1"/>
</dbReference>
<dbReference type="EMBL" id="CAJNOQ010000313">
    <property type="protein sequence ID" value="CAF0786240.1"/>
    <property type="molecule type" value="Genomic_DNA"/>
</dbReference>
<keyword evidence="2" id="KW-0808">Transferase</keyword>
<evidence type="ECO:0000313" key="5">
    <source>
        <dbReference type="EMBL" id="CAF3570016.1"/>
    </source>
</evidence>
<dbReference type="InterPro" id="IPR002685">
    <property type="entry name" value="Glyco_trans_15"/>
</dbReference>
<gene>
    <name evidence="4" type="ORF">GPM918_LOCUS2748</name>
    <name evidence="5" type="ORF">SRO942_LOCUS2748</name>
</gene>
<evidence type="ECO:0000256" key="1">
    <source>
        <dbReference type="ARBA" id="ARBA00007677"/>
    </source>
</evidence>
<evidence type="ECO:0000313" key="6">
    <source>
        <dbReference type="Proteomes" id="UP000663829"/>
    </source>
</evidence>
<evidence type="ECO:0000256" key="3">
    <source>
        <dbReference type="SAM" id="Phobius"/>
    </source>
</evidence>
<protein>
    <recommendedName>
        <fullName evidence="7">Glycosyltransferase</fullName>
    </recommendedName>
</protein>
<dbReference type="GO" id="GO:0000032">
    <property type="term" value="P:cell wall mannoprotein biosynthetic process"/>
    <property type="evidence" value="ECO:0007669"/>
    <property type="project" value="TreeGrafter"/>
</dbReference>
<organism evidence="4 6">
    <name type="scientific">Didymodactylos carnosus</name>
    <dbReference type="NCBI Taxonomy" id="1234261"/>
    <lineage>
        <taxon>Eukaryota</taxon>
        <taxon>Metazoa</taxon>
        <taxon>Spiralia</taxon>
        <taxon>Gnathifera</taxon>
        <taxon>Rotifera</taxon>
        <taxon>Eurotatoria</taxon>
        <taxon>Bdelloidea</taxon>
        <taxon>Philodinida</taxon>
        <taxon>Philodinidae</taxon>
        <taxon>Didymodactylos</taxon>
    </lineage>
</organism>
<keyword evidence="3" id="KW-1133">Transmembrane helix</keyword>
<reference evidence="4" key="1">
    <citation type="submission" date="2021-02" db="EMBL/GenBank/DDBJ databases">
        <authorList>
            <person name="Nowell W R."/>
        </authorList>
    </citation>
    <scope>NUCLEOTIDE SEQUENCE</scope>
</reference>
<evidence type="ECO:0008006" key="7">
    <source>
        <dbReference type="Google" id="ProtNLM"/>
    </source>
</evidence>
<sequence length="312" mass="37920">MKNDHISKNKMINMLNSLKLYFMNIERYPIYILHEKDLLKEYKNEIKTCFKYTLNIEFIEIEFNLTSKYNVSNNQFMPDIKRTYGYQAMCQFWSYDLFFSMNIVRNKYDYVMRLDDDSYLTNSSEYDLFEKFFELNLDYVYRLLYFDDNGLSYLKKNLKEFIPQNGTIIQNRRCINAMCTNLDDYHGMAIYNNFFILKLNFLYSNEIIELYLKQLIDKHYFYLYPIGDANIHAILLLLVKNTKTQYFIFPYNHNVHGAADMYATYVFFSNSLMWFEYMKRFRNNSCRNLIIATKRIVKIIDTRANIEKIFLT</sequence>
<comment type="similarity">
    <text evidence="1">Belongs to the glycosyltransferase 15 family.</text>
</comment>
<dbReference type="AlphaFoldDB" id="A0A813RL62"/>
<dbReference type="GO" id="GO:0000026">
    <property type="term" value="F:alpha-1,2-mannosyltransferase activity"/>
    <property type="evidence" value="ECO:0007669"/>
    <property type="project" value="TreeGrafter"/>
</dbReference>
<comment type="caution">
    <text evidence="4">The sequence shown here is derived from an EMBL/GenBank/DDBJ whole genome shotgun (WGS) entry which is preliminary data.</text>
</comment>
<dbReference type="Proteomes" id="UP000663829">
    <property type="component" value="Unassembled WGS sequence"/>
</dbReference>
<dbReference type="GO" id="GO:0016020">
    <property type="term" value="C:membrane"/>
    <property type="evidence" value="ECO:0007669"/>
    <property type="project" value="InterPro"/>
</dbReference>
<dbReference type="OrthoDB" id="439943at2759"/>
<evidence type="ECO:0000256" key="2">
    <source>
        <dbReference type="ARBA" id="ARBA00022679"/>
    </source>
</evidence>
<dbReference type="Proteomes" id="UP000681722">
    <property type="component" value="Unassembled WGS sequence"/>
</dbReference>
<dbReference type="EMBL" id="CAJOBC010000313">
    <property type="protein sequence ID" value="CAF3570016.1"/>
    <property type="molecule type" value="Genomic_DNA"/>
</dbReference>